<dbReference type="PANTHER" id="PTHR37841:SF1">
    <property type="entry name" value="DUF3298 DOMAIN-CONTAINING PROTEIN"/>
    <property type="match status" value="1"/>
</dbReference>
<dbReference type="InterPro" id="IPR032774">
    <property type="entry name" value="WG_beta_rep"/>
</dbReference>
<proteinExistence type="predicted"/>
<organism evidence="1 2">
    <name type="scientific">Paenibacillus thailandensis</name>
    <dbReference type="NCBI Taxonomy" id="393250"/>
    <lineage>
        <taxon>Bacteria</taxon>
        <taxon>Bacillati</taxon>
        <taxon>Bacillota</taxon>
        <taxon>Bacilli</taxon>
        <taxon>Bacillales</taxon>
        <taxon>Paenibacillaceae</taxon>
        <taxon>Paenibacillus</taxon>
    </lineage>
</organism>
<keyword evidence="2" id="KW-1185">Reference proteome</keyword>
<sequence>MVRDANLPTGYGYIDLNGDEVIPLQYANAGYFHNGLAAVQNFDGKWGGFIDLKGKLIIPSQFDEIIRDFENGFAIVRNKDNRWSVNKDGTEIPIDDG</sequence>
<comment type="caution">
    <text evidence="1">The sequence shown here is derived from an EMBL/GenBank/DDBJ whole genome shotgun (WGS) entry which is preliminary data.</text>
</comment>
<protein>
    <submittedName>
        <fullName evidence="1">WG repeat-containing protein</fullName>
    </submittedName>
</protein>
<evidence type="ECO:0000313" key="2">
    <source>
        <dbReference type="Proteomes" id="UP001597493"/>
    </source>
</evidence>
<dbReference type="EMBL" id="JBHUMY010000001">
    <property type="protein sequence ID" value="MFD2658800.1"/>
    <property type="molecule type" value="Genomic_DNA"/>
</dbReference>
<gene>
    <name evidence="1" type="ORF">ACFSW5_00805</name>
</gene>
<evidence type="ECO:0000313" key="1">
    <source>
        <dbReference type="EMBL" id="MFD2658800.1"/>
    </source>
</evidence>
<dbReference type="PANTHER" id="PTHR37841">
    <property type="entry name" value="GLR2918 PROTEIN"/>
    <property type="match status" value="1"/>
</dbReference>
<dbReference type="RefSeq" id="WP_379268685.1">
    <property type="nucleotide sequence ID" value="NZ_JBHUGT010000054.1"/>
</dbReference>
<reference evidence="2" key="1">
    <citation type="journal article" date="2019" name="Int. J. Syst. Evol. Microbiol.">
        <title>The Global Catalogue of Microorganisms (GCM) 10K type strain sequencing project: providing services to taxonomists for standard genome sequencing and annotation.</title>
        <authorList>
            <consortium name="The Broad Institute Genomics Platform"/>
            <consortium name="The Broad Institute Genome Sequencing Center for Infectious Disease"/>
            <person name="Wu L."/>
            <person name="Ma J."/>
        </authorList>
    </citation>
    <scope>NUCLEOTIDE SEQUENCE [LARGE SCALE GENOMIC DNA]</scope>
    <source>
        <strain evidence="2">TISTR 1827</strain>
    </source>
</reference>
<name>A0ABW5QRL9_9BACL</name>
<accession>A0ABW5QRL9</accession>
<dbReference type="Proteomes" id="UP001597493">
    <property type="component" value="Unassembled WGS sequence"/>
</dbReference>
<dbReference type="Pfam" id="PF14903">
    <property type="entry name" value="WG_beta_rep"/>
    <property type="match status" value="2"/>
</dbReference>